<feature type="compositionally biased region" description="Basic and acidic residues" evidence="1">
    <location>
        <begin position="54"/>
        <end position="65"/>
    </location>
</feature>
<dbReference type="Proteomes" id="UP000008022">
    <property type="component" value="Unassembled WGS sequence"/>
</dbReference>
<dbReference type="HOGENOM" id="CLU_1809361_0_0_1"/>
<feature type="region of interest" description="Disordered" evidence="1">
    <location>
        <begin position="23"/>
        <end position="143"/>
    </location>
</feature>
<feature type="compositionally biased region" description="Basic and acidic residues" evidence="1">
    <location>
        <begin position="31"/>
        <end position="44"/>
    </location>
</feature>
<reference evidence="2" key="2">
    <citation type="submission" date="2015-06" db="UniProtKB">
        <authorList>
            <consortium name="EnsemblPlants"/>
        </authorList>
    </citation>
    <scope>IDENTIFICATION</scope>
</reference>
<accession>A0A0E0NHV1</accession>
<keyword evidence="3" id="KW-1185">Reference proteome</keyword>
<feature type="compositionally biased region" description="Basic and acidic residues" evidence="1">
    <location>
        <begin position="91"/>
        <end position="100"/>
    </location>
</feature>
<dbReference type="AlphaFoldDB" id="A0A0E0NHV1"/>
<dbReference type="Gramene" id="ORUFI02G25640.1">
    <property type="protein sequence ID" value="ORUFI02G25640.1"/>
    <property type="gene ID" value="ORUFI02G25640"/>
</dbReference>
<evidence type="ECO:0000313" key="3">
    <source>
        <dbReference type="Proteomes" id="UP000008022"/>
    </source>
</evidence>
<feature type="compositionally biased region" description="Basic residues" evidence="1">
    <location>
        <begin position="101"/>
        <end position="116"/>
    </location>
</feature>
<evidence type="ECO:0000256" key="1">
    <source>
        <dbReference type="SAM" id="MobiDB-lite"/>
    </source>
</evidence>
<proteinExistence type="predicted"/>
<sequence length="143" mass="15237">MEWRRPPVGLGGCRLGAAVLAAGSVGRRARAGREPGAGRRDDGSRTVACGRPPGDGRKARRDGERTWPCGRRRGAAATAGRMRLAGPQEPASREEWWGRERRSRAGGRPAGSRRRSAVAVTPSSGRGESARRARGETASLKRS</sequence>
<protein>
    <submittedName>
        <fullName evidence="2">Uncharacterized protein</fullName>
    </submittedName>
</protein>
<dbReference type="EnsemblPlants" id="ORUFI02G25640.1">
    <property type="protein sequence ID" value="ORUFI02G25640.1"/>
    <property type="gene ID" value="ORUFI02G25640"/>
</dbReference>
<reference evidence="3" key="1">
    <citation type="submission" date="2013-06" db="EMBL/GenBank/DDBJ databases">
        <authorList>
            <person name="Zhao Q."/>
        </authorList>
    </citation>
    <scope>NUCLEOTIDE SEQUENCE</scope>
    <source>
        <strain evidence="3">cv. W1943</strain>
    </source>
</reference>
<name>A0A0E0NHV1_ORYRU</name>
<evidence type="ECO:0000313" key="2">
    <source>
        <dbReference type="EnsemblPlants" id="ORUFI02G25640.1"/>
    </source>
</evidence>
<organism evidence="2 3">
    <name type="scientific">Oryza rufipogon</name>
    <name type="common">Brownbeard rice</name>
    <name type="synonym">Asian wild rice</name>
    <dbReference type="NCBI Taxonomy" id="4529"/>
    <lineage>
        <taxon>Eukaryota</taxon>
        <taxon>Viridiplantae</taxon>
        <taxon>Streptophyta</taxon>
        <taxon>Embryophyta</taxon>
        <taxon>Tracheophyta</taxon>
        <taxon>Spermatophyta</taxon>
        <taxon>Magnoliopsida</taxon>
        <taxon>Liliopsida</taxon>
        <taxon>Poales</taxon>
        <taxon>Poaceae</taxon>
        <taxon>BOP clade</taxon>
        <taxon>Oryzoideae</taxon>
        <taxon>Oryzeae</taxon>
        <taxon>Oryzinae</taxon>
        <taxon>Oryza</taxon>
    </lineage>
</organism>
<feature type="compositionally biased region" description="Low complexity" evidence="1">
    <location>
        <begin position="75"/>
        <end position="86"/>
    </location>
</feature>